<dbReference type="GO" id="GO:0016020">
    <property type="term" value="C:membrane"/>
    <property type="evidence" value="ECO:0007669"/>
    <property type="project" value="UniProtKB-SubCell"/>
</dbReference>
<feature type="transmembrane region" description="Helical" evidence="6">
    <location>
        <begin position="141"/>
        <end position="163"/>
    </location>
</feature>
<protein>
    <recommendedName>
        <fullName evidence="7">Major facilitator superfamily (MFS) profile domain-containing protein</fullName>
    </recommendedName>
</protein>
<evidence type="ECO:0000313" key="9">
    <source>
        <dbReference type="Proteomes" id="UP000054771"/>
    </source>
</evidence>
<gene>
    <name evidence="8" type="ORF">ASPCAL09042</name>
</gene>
<dbReference type="SUPFAM" id="SSF103473">
    <property type="entry name" value="MFS general substrate transporter"/>
    <property type="match status" value="2"/>
</dbReference>
<evidence type="ECO:0000256" key="3">
    <source>
        <dbReference type="ARBA" id="ARBA00022989"/>
    </source>
</evidence>
<feature type="transmembrane region" description="Helical" evidence="6">
    <location>
        <begin position="50"/>
        <end position="68"/>
    </location>
</feature>
<proteinExistence type="predicted"/>
<comment type="subcellular location">
    <subcellularLocation>
        <location evidence="1">Membrane</location>
        <topology evidence="1">Multi-pass membrane protein</topology>
    </subcellularLocation>
</comment>
<dbReference type="OrthoDB" id="2985014at2759"/>
<feature type="transmembrane region" description="Helical" evidence="6">
    <location>
        <begin position="361"/>
        <end position="387"/>
    </location>
</feature>
<evidence type="ECO:0000259" key="7">
    <source>
        <dbReference type="PROSITE" id="PS50850"/>
    </source>
</evidence>
<keyword evidence="2 6" id="KW-0812">Transmembrane</keyword>
<dbReference type="PANTHER" id="PTHR42718">
    <property type="entry name" value="MAJOR FACILITATOR SUPERFAMILY MULTIDRUG TRANSPORTER MFSC"/>
    <property type="match status" value="1"/>
</dbReference>
<reference evidence="9" key="1">
    <citation type="journal article" date="2016" name="Genome Announc.">
        <title>Draft genome sequences of fungus Aspergillus calidoustus.</title>
        <authorList>
            <person name="Horn F."/>
            <person name="Linde J."/>
            <person name="Mattern D.J."/>
            <person name="Walther G."/>
            <person name="Guthke R."/>
            <person name="Scherlach K."/>
            <person name="Martin K."/>
            <person name="Brakhage A.A."/>
            <person name="Petzke L."/>
            <person name="Valiante V."/>
        </authorList>
    </citation>
    <scope>NUCLEOTIDE SEQUENCE [LARGE SCALE GENOMIC DNA]</scope>
    <source>
        <strain evidence="9">SF006504</strain>
    </source>
</reference>
<feature type="transmembrane region" description="Helical" evidence="6">
    <location>
        <begin position="457"/>
        <end position="483"/>
    </location>
</feature>
<feature type="region of interest" description="Disordered" evidence="5">
    <location>
        <begin position="538"/>
        <end position="566"/>
    </location>
</feature>
<evidence type="ECO:0000256" key="4">
    <source>
        <dbReference type="ARBA" id="ARBA00023136"/>
    </source>
</evidence>
<dbReference type="Gene3D" id="1.20.1250.20">
    <property type="entry name" value="MFS general substrate transporter like domains"/>
    <property type="match status" value="2"/>
</dbReference>
<dbReference type="PROSITE" id="PS50850">
    <property type="entry name" value="MFS"/>
    <property type="match status" value="1"/>
</dbReference>
<feature type="compositionally biased region" description="Basic and acidic residues" evidence="5">
    <location>
        <begin position="551"/>
        <end position="566"/>
    </location>
</feature>
<keyword evidence="9" id="KW-1185">Reference proteome</keyword>
<evidence type="ECO:0000256" key="2">
    <source>
        <dbReference type="ARBA" id="ARBA00022692"/>
    </source>
</evidence>
<dbReference type="InterPro" id="IPR020846">
    <property type="entry name" value="MFS_dom"/>
</dbReference>
<evidence type="ECO:0000256" key="1">
    <source>
        <dbReference type="ARBA" id="ARBA00004141"/>
    </source>
</evidence>
<dbReference type="InterPro" id="IPR036259">
    <property type="entry name" value="MFS_trans_sf"/>
</dbReference>
<evidence type="ECO:0000256" key="6">
    <source>
        <dbReference type="SAM" id="Phobius"/>
    </source>
</evidence>
<dbReference type="EMBL" id="CDMC01000007">
    <property type="protein sequence ID" value="CEN62407.1"/>
    <property type="molecule type" value="Genomic_DNA"/>
</dbReference>
<dbReference type="GO" id="GO:0022857">
    <property type="term" value="F:transmembrane transporter activity"/>
    <property type="evidence" value="ECO:0007669"/>
    <property type="project" value="InterPro"/>
</dbReference>
<evidence type="ECO:0000256" key="5">
    <source>
        <dbReference type="SAM" id="MobiDB-lite"/>
    </source>
</evidence>
<dbReference type="Proteomes" id="UP000054771">
    <property type="component" value="Unassembled WGS sequence"/>
</dbReference>
<feature type="transmembrane region" description="Helical" evidence="6">
    <location>
        <begin position="105"/>
        <end position="129"/>
    </location>
</feature>
<organism evidence="8 9">
    <name type="scientific">Aspergillus calidoustus</name>
    <dbReference type="NCBI Taxonomy" id="454130"/>
    <lineage>
        <taxon>Eukaryota</taxon>
        <taxon>Fungi</taxon>
        <taxon>Dikarya</taxon>
        <taxon>Ascomycota</taxon>
        <taxon>Pezizomycotina</taxon>
        <taxon>Eurotiomycetes</taxon>
        <taxon>Eurotiomycetidae</taxon>
        <taxon>Eurotiales</taxon>
        <taxon>Aspergillaceae</taxon>
        <taxon>Aspergillus</taxon>
        <taxon>Aspergillus subgen. Nidulantes</taxon>
    </lineage>
</organism>
<dbReference type="Pfam" id="PF07690">
    <property type="entry name" value="MFS_1"/>
    <property type="match status" value="1"/>
</dbReference>
<accession>A0A0U5GU40</accession>
<feature type="transmembrane region" description="Helical" evidence="6">
    <location>
        <begin position="394"/>
        <end position="412"/>
    </location>
</feature>
<keyword evidence="4 6" id="KW-0472">Membrane</keyword>
<dbReference type="OMA" id="SYWAFIF"/>
<dbReference type="InterPro" id="IPR011701">
    <property type="entry name" value="MFS"/>
</dbReference>
<sequence>MPSKFFPNTITECLFVLTVTFAFAQSTIFSGMATVMTDVIGRDLNMQGDVVWITSAALLTNGAFVLPLGTLSDTLGRKPLALTAMILTTLATLACGFAPDGVTLIIFTALMGLFSAAAVTPAVGTLGSVYSAPSKRRNRAFACFSAGNPLGFVVGTLIAGVVLEITRGKSLGSGGFWGGEGRGRGGDGGGWRVCFWVFCVLTAGFGVLVKWTVPKDKVVFSAPAAAEGENGSGSGRDEVSGRDIVTPGRVSGWEVLRRFDLVGAVLVTAGVSALSAGLTLTGTAPQGWATPYVIVLIIVGVILIGIFIFWQSIYKFPLMPLYIWRDRNFSLVITLLATGNAAFTSSSFWLCLYLQRTQRLSALWIAVYLLPQNINGLIINFVCSLILHRVPHRVLMGVGALAYLVSFLLLALLQPIRYYYWAFVFPSLLLAVVGADLQFNVANSYVMSSLPRHQQSLAGGILSAVNKLLSNIALSISTAVYYAGQKHAARNGTDGVSDDFAGYRAAFWMLVAIAGINLALVPFLRIKKVAMEDMKTSSPISGSEEGFGEVFAEKKEGTKKEEKMEV</sequence>
<feature type="transmembrane region" description="Helical" evidence="6">
    <location>
        <begin position="331"/>
        <end position="355"/>
    </location>
</feature>
<dbReference type="AlphaFoldDB" id="A0A0U5GU40"/>
<feature type="transmembrane region" description="Helical" evidence="6">
    <location>
        <begin position="418"/>
        <end position="437"/>
    </location>
</feature>
<feature type="transmembrane region" description="Helical" evidence="6">
    <location>
        <begin position="503"/>
        <end position="524"/>
    </location>
</feature>
<feature type="transmembrane region" description="Helical" evidence="6">
    <location>
        <begin position="80"/>
        <end position="99"/>
    </location>
</feature>
<feature type="domain" description="Major facilitator superfamily (MFS) profile" evidence="7">
    <location>
        <begin position="10"/>
        <end position="529"/>
    </location>
</feature>
<feature type="transmembrane region" description="Helical" evidence="6">
    <location>
        <begin position="189"/>
        <end position="209"/>
    </location>
</feature>
<evidence type="ECO:0000313" key="8">
    <source>
        <dbReference type="EMBL" id="CEN62407.1"/>
    </source>
</evidence>
<keyword evidence="3 6" id="KW-1133">Transmembrane helix</keyword>
<feature type="transmembrane region" description="Helical" evidence="6">
    <location>
        <begin position="292"/>
        <end position="310"/>
    </location>
</feature>
<dbReference type="PANTHER" id="PTHR42718:SF23">
    <property type="entry name" value="MAJOR FACILITATOR SUPERFAMILY (MFS) PROFILE DOMAIN-CONTAINING PROTEIN"/>
    <property type="match status" value="1"/>
</dbReference>
<feature type="transmembrane region" description="Helical" evidence="6">
    <location>
        <begin position="259"/>
        <end position="280"/>
    </location>
</feature>
<name>A0A0U5GU40_ASPCI</name>